<name>A0A518HN50_9BACT</name>
<organism evidence="1 2">
    <name type="scientific">Stieleria neptunia</name>
    <dbReference type="NCBI Taxonomy" id="2527979"/>
    <lineage>
        <taxon>Bacteria</taxon>
        <taxon>Pseudomonadati</taxon>
        <taxon>Planctomycetota</taxon>
        <taxon>Planctomycetia</taxon>
        <taxon>Pirellulales</taxon>
        <taxon>Pirellulaceae</taxon>
        <taxon>Stieleria</taxon>
    </lineage>
</organism>
<dbReference type="OrthoDB" id="300990at2"/>
<dbReference type="KEGG" id="snep:Enr13x_21210"/>
<dbReference type="AlphaFoldDB" id="A0A518HN50"/>
<dbReference type="Proteomes" id="UP000319004">
    <property type="component" value="Chromosome"/>
</dbReference>
<gene>
    <name evidence="1" type="ORF">Enr13x_21210</name>
</gene>
<accession>A0A518HN50</accession>
<evidence type="ECO:0000313" key="2">
    <source>
        <dbReference type="Proteomes" id="UP000319004"/>
    </source>
</evidence>
<keyword evidence="2" id="KW-1185">Reference proteome</keyword>
<dbReference type="RefSeq" id="WP_145385933.1">
    <property type="nucleotide sequence ID" value="NZ_CP037423.1"/>
</dbReference>
<proteinExistence type="predicted"/>
<protein>
    <submittedName>
        <fullName evidence="1">Uncharacterized protein</fullName>
    </submittedName>
</protein>
<evidence type="ECO:0000313" key="1">
    <source>
        <dbReference type="EMBL" id="QDV42276.1"/>
    </source>
</evidence>
<dbReference type="EMBL" id="CP037423">
    <property type="protein sequence ID" value="QDV42276.1"/>
    <property type="molecule type" value="Genomic_DNA"/>
</dbReference>
<sequence>MDLESIRQKSTEAEAFQRLHGMSLYDACELVCLPPKLYRGADVPLDWLPSPVEIEVMLRPLRRGKEKLKRIERETLTPPLLRGEKA</sequence>
<reference evidence="1 2" key="1">
    <citation type="submission" date="2019-03" db="EMBL/GenBank/DDBJ databases">
        <title>Deep-cultivation of Planctomycetes and their phenomic and genomic characterization uncovers novel biology.</title>
        <authorList>
            <person name="Wiegand S."/>
            <person name="Jogler M."/>
            <person name="Boedeker C."/>
            <person name="Pinto D."/>
            <person name="Vollmers J."/>
            <person name="Rivas-Marin E."/>
            <person name="Kohn T."/>
            <person name="Peeters S.H."/>
            <person name="Heuer A."/>
            <person name="Rast P."/>
            <person name="Oberbeckmann S."/>
            <person name="Bunk B."/>
            <person name="Jeske O."/>
            <person name="Meyerdierks A."/>
            <person name="Storesund J.E."/>
            <person name="Kallscheuer N."/>
            <person name="Luecker S."/>
            <person name="Lage O.M."/>
            <person name="Pohl T."/>
            <person name="Merkel B.J."/>
            <person name="Hornburger P."/>
            <person name="Mueller R.-W."/>
            <person name="Bruemmer F."/>
            <person name="Labrenz M."/>
            <person name="Spormann A.M."/>
            <person name="Op den Camp H."/>
            <person name="Overmann J."/>
            <person name="Amann R."/>
            <person name="Jetten M.S.M."/>
            <person name="Mascher T."/>
            <person name="Medema M.H."/>
            <person name="Devos D.P."/>
            <person name="Kaster A.-K."/>
            <person name="Ovreas L."/>
            <person name="Rohde M."/>
            <person name="Galperin M.Y."/>
            <person name="Jogler C."/>
        </authorList>
    </citation>
    <scope>NUCLEOTIDE SEQUENCE [LARGE SCALE GENOMIC DNA]</scope>
    <source>
        <strain evidence="1 2">Enr13</strain>
    </source>
</reference>